<keyword evidence="1" id="KW-0472">Membrane</keyword>
<name>A0ABR7ERE7_9FIRM</name>
<reference evidence="2 3" key="1">
    <citation type="submission" date="2020-08" db="EMBL/GenBank/DDBJ databases">
        <title>Genome public.</title>
        <authorList>
            <person name="Liu C."/>
            <person name="Sun Q."/>
        </authorList>
    </citation>
    <scope>NUCLEOTIDE SEQUENCE [LARGE SCALE GENOMIC DNA]</scope>
    <source>
        <strain evidence="2 3">NSJ-36</strain>
    </source>
</reference>
<dbReference type="EMBL" id="JACOOY010000001">
    <property type="protein sequence ID" value="MBC5663928.1"/>
    <property type="molecule type" value="Genomic_DNA"/>
</dbReference>
<sequence length="166" mass="19155">MNDICTEQLIKRKKSKGQWFLEGMVLAATLLSVYGVVHCLFFIVLTVILLVMDIYLYLEFDAEYEYLFVNGELDVDKIIHKSRRRRICTIKLEEIEVLAPFGTGELRQYQRAKKSDYSSGRRNDQTYVLVVSRAGELRKIIFEPNQTIVDGYAGMIPGKVTYKSAK</sequence>
<keyword evidence="1" id="KW-0812">Transmembrane</keyword>
<keyword evidence="3" id="KW-1185">Reference proteome</keyword>
<accession>A0ABR7ERE7</accession>
<gene>
    <name evidence="2" type="ORF">H8S07_01325</name>
</gene>
<evidence type="ECO:0008006" key="4">
    <source>
        <dbReference type="Google" id="ProtNLM"/>
    </source>
</evidence>
<keyword evidence="1" id="KW-1133">Transmembrane helix</keyword>
<organism evidence="2 3">
    <name type="scientific">Dorea hominis</name>
    <dbReference type="NCBI Taxonomy" id="2763040"/>
    <lineage>
        <taxon>Bacteria</taxon>
        <taxon>Bacillati</taxon>
        <taxon>Bacillota</taxon>
        <taxon>Clostridia</taxon>
        <taxon>Lachnospirales</taxon>
        <taxon>Lachnospiraceae</taxon>
        <taxon>Dorea</taxon>
    </lineage>
</organism>
<proteinExistence type="predicted"/>
<dbReference type="Pfam" id="PF19601">
    <property type="entry name" value="DUF6106"/>
    <property type="match status" value="1"/>
</dbReference>
<evidence type="ECO:0000313" key="3">
    <source>
        <dbReference type="Proteomes" id="UP000647235"/>
    </source>
</evidence>
<comment type="caution">
    <text evidence="2">The sequence shown here is derived from an EMBL/GenBank/DDBJ whole genome shotgun (WGS) entry which is preliminary data.</text>
</comment>
<dbReference type="RefSeq" id="WP_021861595.1">
    <property type="nucleotide sequence ID" value="NZ_JACOOY010000001.1"/>
</dbReference>
<dbReference type="InterPro" id="IPR046088">
    <property type="entry name" value="DUF6106"/>
</dbReference>
<dbReference type="Proteomes" id="UP000647235">
    <property type="component" value="Unassembled WGS sequence"/>
</dbReference>
<protein>
    <recommendedName>
        <fullName evidence="4">DUF2244 domain-containing protein</fullName>
    </recommendedName>
</protein>
<evidence type="ECO:0000256" key="1">
    <source>
        <dbReference type="SAM" id="Phobius"/>
    </source>
</evidence>
<feature type="transmembrane region" description="Helical" evidence="1">
    <location>
        <begin position="17"/>
        <end position="34"/>
    </location>
</feature>
<evidence type="ECO:0000313" key="2">
    <source>
        <dbReference type="EMBL" id="MBC5663928.1"/>
    </source>
</evidence>